<dbReference type="InterPro" id="IPR017737">
    <property type="entry name" value="TssE1-like"/>
</dbReference>
<comment type="caution">
    <text evidence="2">The sequence shown here is derived from an EMBL/GenBank/DDBJ whole genome shotgun (WGS) entry which is preliminary data.</text>
</comment>
<dbReference type="EMBL" id="BMES01000002">
    <property type="protein sequence ID" value="GGH20252.1"/>
    <property type="molecule type" value="Genomic_DNA"/>
</dbReference>
<dbReference type="PANTHER" id="PTHR38595:SF2">
    <property type="entry name" value="TYPE VI SECRETION SYSTEM BASEPLATE SUBUNIT TSSE"/>
    <property type="match status" value="1"/>
</dbReference>
<evidence type="ECO:0000259" key="1">
    <source>
        <dbReference type="Pfam" id="PF04965"/>
    </source>
</evidence>
<dbReference type="NCBIfam" id="TIGR03357">
    <property type="entry name" value="VI_zyme"/>
    <property type="match status" value="1"/>
</dbReference>
<organism evidence="2 3">
    <name type="scientific">Alsobacter metallidurans</name>
    <dbReference type="NCBI Taxonomy" id="340221"/>
    <lineage>
        <taxon>Bacteria</taxon>
        <taxon>Pseudomonadati</taxon>
        <taxon>Pseudomonadota</taxon>
        <taxon>Alphaproteobacteria</taxon>
        <taxon>Hyphomicrobiales</taxon>
        <taxon>Alsobacteraceae</taxon>
        <taxon>Alsobacter</taxon>
    </lineage>
</organism>
<reference evidence="2" key="1">
    <citation type="journal article" date="2014" name="Int. J. Syst. Evol. Microbiol.">
        <title>Complete genome sequence of Corynebacterium casei LMG S-19264T (=DSM 44701T), isolated from a smear-ripened cheese.</title>
        <authorList>
            <consortium name="US DOE Joint Genome Institute (JGI-PGF)"/>
            <person name="Walter F."/>
            <person name="Albersmeier A."/>
            <person name="Kalinowski J."/>
            <person name="Ruckert C."/>
        </authorList>
    </citation>
    <scope>NUCLEOTIDE SEQUENCE</scope>
    <source>
        <strain evidence="2">CGMCC 1.12214</strain>
    </source>
</reference>
<reference evidence="2" key="2">
    <citation type="submission" date="2020-09" db="EMBL/GenBank/DDBJ databases">
        <authorList>
            <person name="Sun Q."/>
            <person name="Zhou Y."/>
        </authorList>
    </citation>
    <scope>NUCLEOTIDE SEQUENCE</scope>
    <source>
        <strain evidence="2">CGMCC 1.12214</strain>
    </source>
</reference>
<dbReference type="Pfam" id="PF04965">
    <property type="entry name" value="GPW_gp25"/>
    <property type="match status" value="1"/>
</dbReference>
<dbReference type="InterPro" id="IPR053176">
    <property type="entry name" value="T6SS_TssE1-like"/>
</dbReference>
<feature type="domain" description="IraD/Gp25-like" evidence="1">
    <location>
        <begin position="46"/>
        <end position="146"/>
    </location>
</feature>
<dbReference type="AlphaFoldDB" id="A0A917I8M1"/>
<proteinExistence type="predicted"/>
<dbReference type="Gene3D" id="3.10.450.40">
    <property type="match status" value="1"/>
</dbReference>
<dbReference type="SUPFAM" id="SSF160719">
    <property type="entry name" value="gpW/gp25-like"/>
    <property type="match status" value="1"/>
</dbReference>
<sequence length="169" mass="18908">MSQSLNPSERRSAAPRPRLPLLARLCEAEGGASDAAFVSSFEALEALRTAVRRDVEALLNARRRRRPLPSHLRELPSSILNYGIPDPVSGAYSIPGLRDELVREVERTLQRFEPRLTDVTVALSQDRDDTSNLLRMRVTAVLRADPIPEPVAFETRLETVSRDIVVREA</sequence>
<dbReference type="PANTHER" id="PTHR38595">
    <property type="entry name" value="CYTOPLASMIC PROTEIN-RELATED"/>
    <property type="match status" value="1"/>
</dbReference>
<dbReference type="InterPro" id="IPR007048">
    <property type="entry name" value="IraD/Gp25-like"/>
</dbReference>
<evidence type="ECO:0000313" key="3">
    <source>
        <dbReference type="Proteomes" id="UP000603912"/>
    </source>
</evidence>
<evidence type="ECO:0000313" key="2">
    <source>
        <dbReference type="EMBL" id="GGH20252.1"/>
    </source>
</evidence>
<accession>A0A917I8M1</accession>
<keyword evidence="3" id="KW-1185">Reference proteome</keyword>
<name>A0A917I8M1_9HYPH</name>
<dbReference type="RefSeq" id="WP_188517981.1">
    <property type="nucleotide sequence ID" value="NZ_BMES01000002.1"/>
</dbReference>
<dbReference type="Proteomes" id="UP000603912">
    <property type="component" value="Unassembled WGS sequence"/>
</dbReference>
<protein>
    <submittedName>
        <fullName evidence="2">Type VI secretion protein</fullName>
    </submittedName>
</protein>
<gene>
    <name evidence="2" type="primary">impF</name>
    <name evidence="2" type="ORF">GCM10007036_23690</name>
</gene>